<dbReference type="InterPro" id="IPR000504">
    <property type="entry name" value="RRM_dom"/>
</dbReference>
<keyword evidence="8" id="KW-1185">Reference proteome</keyword>
<dbReference type="CDD" id="cd00590">
    <property type="entry name" value="RRM_SF"/>
    <property type="match status" value="1"/>
</dbReference>
<dbReference type="AlphaFoldDB" id="A0A9K3DLY8"/>
<dbReference type="PANTHER" id="PTHR23147">
    <property type="entry name" value="SERINE/ARGININE RICH SPLICING FACTOR"/>
    <property type="match status" value="1"/>
</dbReference>
<evidence type="ECO:0000256" key="3">
    <source>
        <dbReference type="ARBA" id="ARBA00023187"/>
    </source>
</evidence>
<dbReference type="Gene3D" id="3.30.70.330">
    <property type="match status" value="1"/>
</dbReference>
<keyword evidence="4" id="KW-0694">RNA-binding</keyword>
<name>A0A9K3DLY8_HELAN</name>
<comment type="caution">
    <text evidence="7">The sequence shown here is derived from an EMBL/GenBank/DDBJ whole genome shotgun (WGS) entry which is preliminary data.</text>
</comment>
<reference evidence="7" key="1">
    <citation type="journal article" date="2017" name="Nature">
        <title>The sunflower genome provides insights into oil metabolism, flowering and Asterid evolution.</title>
        <authorList>
            <person name="Badouin H."/>
            <person name="Gouzy J."/>
            <person name="Grassa C.J."/>
            <person name="Murat F."/>
            <person name="Staton S.E."/>
            <person name="Cottret L."/>
            <person name="Lelandais-Briere C."/>
            <person name="Owens G.L."/>
            <person name="Carrere S."/>
            <person name="Mayjonade B."/>
            <person name="Legrand L."/>
            <person name="Gill N."/>
            <person name="Kane N.C."/>
            <person name="Bowers J.E."/>
            <person name="Hubner S."/>
            <person name="Bellec A."/>
            <person name="Berard A."/>
            <person name="Berges H."/>
            <person name="Blanchet N."/>
            <person name="Boniface M.C."/>
            <person name="Brunel D."/>
            <person name="Catrice O."/>
            <person name="Chaidir N."/>
            <person name="Claudel C."/>
            <person name="Donnadieu C."/>
            <person name="Faraut T."/>
            <person name="Fievet G."/>
            <person name="Helmstetter N."/>
            <person name="King M."/>
            <person name="Knapp S.J."/>
            <person name="Lai Z."/>
            <person name="Le Paslier M.C."/>
            <person name="Lippi Y."/>
            <person name="Lorenzon L."/>
            <person name="Mandel J.R."/>
            <person name="Marage G."/>
            <person name="Marchand G."/>
            <person name="Marquand E."/>
            <person name="Bret-Mestries E."/>
            <person name="Morien E."/>
            <person name="Nambeesan S."/>
            <person name="Nguyen T."/>
            <person name="Pegot-Espagnet P."/>
            <person name="Pouilly N."/>
            <person name="Raftis F."/>
            <person name="Sallet E."/>
            <person name="Schiex T."/>
            <person name="Thomas J."/>
            <person name="Vandecasteele C."/>
            <person name="Vares D."/>
            <person name="Vear F."/>
            <person name="Vautrin S."/>
            <person name="Crespi M."/>
            <person name="Mangin B."/>
            <person name="Burke J.M."/>
            <person name="Salse J."/>
            <person name="Munos S."/>
            <person name="Vincourt P."/>
            <person name="Rieseberg L.H."/>
            <person name="Langlade N.B."/>
        </authorList>
    </citation>
    <scope>NUCLEOTIDE SEQUENCE</scope>
    <source>
        <tissue evidence="7">Leaves</tissue>
    </source>
</reference>
<keyword evidence="1" id="KW-0507">mRNA processing</keyword>
<gene>
    <name evidence="7" type="ORF">HanXRQr2_Chr17g0817701</name>
</gene>
<dbReference type="SMART" id="SM00360">
    <property type="entry name" value="RRM"/>
    <property type="match status" value="1"/>
</dbReference>
<dbReference type="Gramene" id="mRNA:HanXRQr2_Chr17g0817701">
    <property type="protein sequence ID" value="CDS:HanXRQr2_Chr17g0817701.1"/>
    <property type="gene ID" value="HanXRQr2_Chr17g0817701"/>
</dbReference>
<accession>A0A9K3DLY8</accession>
<dbReference type="GO" id="GO:0005681">
    <property type="term" value="C:spliceosomal complex"/>
    <property type="evidence" value="ECO:0007669"/>
    <property type="project" value="UniProtKB-KW"/>
</dbReference>
<evidence type="ECO:0000256" key="5">
    <source>
        <dbReference type="SAM" id="MobiDB-lite"/>
    </source>
</evidence>
<evidence type="ECO:0000313" key="8">
    <source>
        <dbReference type="Proteomes" id="UP000215914"/>
    </source>
</evidence>
<dbReference type="InterPro" id="IPR050907">
    <property type="entry name" value="SRSF"/>
</dbReference>
<keyword evidence="3" id="KW-0508">mRNA splicing</keyword>
<keyword evidence="2" id="KW-0747">Spliceosome</keyword>
<dbReference type="SUPFAM" id="SSF54928">
    <property type="entry name" value="RNA-binding domain, RBD"/>
    <property type="match status" value="1"/>
</dbReference>
<evidence type="ECO:0000256" key="1">
    <source>
        <dbReference type="ARBA" id="ARBA00022664"/>
    </source>
</evidence>
<evidence type="ECO:0000313" key="7">
    <source>
        <dbReference type="EMBL" id="KAF5756683.1"/>
    </source>
</evidence>
<proteinExistence type="predicted"/>
<dbReference type="GO" id="GO:0008380">
    <property type="term" value="P:RNA splicing"/>
    <property type="evidence" value="ECO:0007669"/>
    <property type="project" value="UniProtKB-KW"/>
</dbReference>
<dbReference type="PROSITE" id="PS50102">
    <property type="entry name" value="RRM"/>
    <property type="match status" value="1"/>
</dbReference>
<evidence type="ECO:0000256" key="2">
    <source>
        <dbReference type="ARBA" id="ARBA00022728"/>
    </source>
</evidence>
<dbReference type="GO" id="GO:0003723">
    <property type="term" value="F:RNA binding"/>
    <property type="evidence" value="ECO:0007669"/>
    <property type="project" value="UniProtKB-UniRule"/>
</dbReference>
<feature type="domain" description="RRM" evidence="6">
    <location>
        <begin position="16"/>
        <end position="93"/>
    </location>
</feature>
<dbReference type="Pfam" id="PF00076">
    <property type="entry name" value="RRM_1"/>
    <property type="match status" value="1"/>
</dbReference>
<feature type="region of interest" description="Disordered" evidence="5">
    <location>
        <begin position="148"/>
        <end position="167"/>
    </location>
</feature>
<dbReference type="Proteomes" id="UP000215914">
    <property type="component" value="Unassembled WGS sequence"/>
</dbReference>
<evidence type="ECO:0000256" key="4">
    <source>
        <dbReference type="PROSITE-ProRule" id="PRU00176"/>
    </source>
</evidence>
<sequence>MAGVKSYQPFVNRIITKFYVSNLPVGCNPWDLADFVGVFGEVAGCYIARKKDKEGNRFGFISFVNVGDVNELERKLNGIKMGEYKLKVNITRFALENAVIWEQEGREKKMEVKKVGIHADNDKGNQSFSNSFVQEGKKFSDMFKPGSSKSADLQVKPTGQAAEVQAPEKTVTVHEETVMGRTIDFNSLTGLKEILKDVDCKIFYVGGFNVLLVFKEDHEASEFLVNQEGWMKWFSHLDMWKGQAGAYERLAWLKIVGAPIHLAEK</sequence>
<evidence type="ECO:0000259" key="6">
    <source>
        <dbReference type="PROSITE" id="PS50102"/>
    </source>
</evidence>
<dbReference type="InterPro" id="IPR012677">
    <property type="entry name" value="Nucleotide-bd_a/b_plait_sf"/>
</dbReference>
<dbReference type="InterPro" id="IPR035979">
    <property type="entry name" value="RBD_domain_sf"/>
</dbReference>
<dbReference type="EMBL" id="MNCJ02000332">
    <property type="protein sequence ID" value="KAF5756683.1"/>
    <property type="molecule type" value="Genomic_DNA"/>
</dbReference>
<reference evidence="7" key="2">
    <citation type="submission" date="2020-06" db="EMBL/GenBank/DDBJ databases">
        <title>Helianthus annuus Genome sequencing and assembly Release 2.</title>
        <authorList>
            <person name="Gouzy J."/>
            <person name="Langlade N."/>
            <person name="Munos S."/>
        </authorList>
    </citation>
    <scope>NUCLEOTIDE SEQUENCE</scope>
    <source>
        <tissue evidence="7">Leaves</tissue>
    </source>
</reference>
<protein>
    <submittedName>
        <fullName evidence="7">RNA recognition motif domain, nucleotide-binding alpha-beta plait domain superfamily</fullName>
    </submittedName>
</protein>
<organism evidence="7 8">
    <name type="scientific">Helianthus annuus</name>
    <name type="common">Common sunflower</name>
    <dbReference type="NCBI Taxonomy" id="4232"/>
    <lineage>
        <taxon>Eukaryota</taxon>
        <taxon>Viridiplantae</taxon>
        <taxon>Streptophyta</taxon>
        <taxon>Embryophyta</taxon>
        <taxon>Tracheophyta</taxon>
        <taxon>Spermatophyta</taxon>
        <taxon>Magnoliopsida</taxon>
        <taxon>eudicotyledons</taxon>
        <taxon>Gunneridae</taxon>
        <taxon>Pentapetalae</taxon>
        <taxon>asterids</taxon>
        <taxon>campanulids</taxon>
        <taxon>Asterales</taxon>
        <taxon>Asteraceae</taxon>
        <taxon>Asteroideae</taxon>
        <taxon>Heliantheae alliance</taxon>
        <taxon>Heliantheae</taxon>
        <taxon>Helianthus</taxon>
    </lineage>
</organism>
<dbReference type="GO" id="GO:0006397">
    <property type="term" value="P:mRNA processing"/>
    <property type="evidence" value="ECO:0007669"/>
    <property type="project" value="UniProtKB-KW"/>
</dbReference>